<organism evidence="2 3">
    <name type="scientific">Dissophora globulifera</name>
    <dbReference type="NCBI Taxonomy" id="979702"/>
    <lineage>
        <taxon>Eukaryota</taxon>
        <taxon>Fungi</taxon>
        <taxon>Fungi incertae sedis</taxon>
        <taxon>Mucoromycota</taxon>
        <taxon>Mortierellomycotina</taxon>
        <taxon>Mortierellomycetes</taxon>
        <taxon>Mortierellales</taxon>
        <taxon>Mortierellaceae</taxon>
        <taxon>Dissophora</taxon>
    </lineage>
</organism>
<dbReference type="Proteomes" id="UP000738325">
    <property type="component" value="Unassembled WGS sequence"/>
</dbReference>
<evidence type="ECO:0000313" key="2">
    <source>
        <dbReference type="EMBL" id="KAG0317863.1"/>
    </source>
</evidence>
<keyword evidence="1" id="KW-0732">Signal</keyword>
<protein>
    <submittedName>
        <fullName evidence="2">Uncharacterized protein</fullName>
    </submittedName>
</protein>
<proteinExistence type="predicted"/>
<dbReference type="AlphaFoldDB" id="A0A9P6RFZ2"/>
<reference evidence="2" key="1">
    <citation type="journal article" date="2020" name="Fungal Divers.">
        <title>Resolving the Mortierellaceae phylogeny through synthesis of multi-gene phylogenetics and phylogenomics.</title>
        <authorList>
            <person name="Vandepol N."/>
            <person name="Liber J."/>
            <person name="Desiro A."/>
            <person name="Na H."/>
            <person name="Kennedy M."/>
            <person name="Barry K."/>
            <person name="Grigoriev I.V."/>
            <person name="Miller A.N."/>
            <person name="O'Donnell K."/>
            <person name="Stajich J.E."/>
            <person name="Bonito G."/>
        </authorList>
    </citation>
    <scope>NUCLEOTIDE SEQUENCE</scope>
    <source>
        <strain evidence="2">REB-010B</strain>
    </source>
</reference>
<evidence type="ECO:0000313" key="3">
    <source>
        <dbReference type="Proteomes" id="UP000738325"/>
    </source>
</evidence>
<gene>
    <name evidence="2" type="ORF">BGZ99_006055</name>
</gene>
<dbReference type="OrthoDB" id="2439900at2759"/>
<sequence length="272" mass="27974">MVSGISSRISLAALLASVLACLLSLHTTPAHGQIFNGNNVVAIATGGSILTTDIVPNFAPGGGVSAPTATPIAGGMPAVTSNITTTAPPPPPPPVPTTPPPPIVIQPYTTTTSGVAVVVPVSATGPLPMPSTPATFPQNISTCSTCYPMFPTLSRCNVIGNSDTFPITPNSTYVSLLPFLKCICTYKALDAYPYCIDCFTKTQQLSQLNVLQANHIENYVDAFRQLCGVTYNGNKVPNGASRAPGSGWERGNVAAMGLAGLAAALVMSILDM</sequence>
<name>A0A9P6RFZ2_9FUNG</name>
<keyword evidence="3" id="KW-1185">Reference proteome</keyword>
<dbReference type="EMBL" id="JAAAIP010000400">
    <property type="protein sequence ID" value="KAG0317863.1"/>
    <property type="molecule type" value="Genomic_DNA"/>
</dbReference>
<comment type="caution">
    <text evidence="2">The sequence shown here is derived from an EMBL/GenBank/DDBJ whole genome shotgun (WGS) entry which is preliminary data.</text>
</comment>
<feature type="signal peptide" evidence="1">
    <location>
        <begin position="1"/>
        <end position="32"/>
    </location>
</feature>
<accession>A0A9P6RFZ2</accession>
<evidence type="ECO:0000256" key="1">
    <source>
        <dbReference type="SAM" id="SignalP"/>
    </source>
</evidence>
<feature type="chain" id="PRO_5040369186" evidence="1">
    <location>
        <begin position="33"/>
        <end position="272"/>
    </location>
</feature>